<evidence type="ECO:0000313" key="1">
    <source>
        <dbReference type="EMBL" id="GFY09647.1"/>
    </source>
</evidence>
<keyword evidence="2" id="KW-1185">Reference proteome</keyword>
<dbReference type="AlphaFoldDB" id="A0A8X6S917"/>
<dbReference type="Proteomes" id="UP000887159">
    <property type="component" value="Unassembled WGS sequence"/>
</dbReference>
<dbReference type="EMBL" id="BMAU01021291">
    <property type="protein sequence ID" value="GFY09647.1"/>
    <property type="molecule type" value="Genomic_DNA"/>
</dbReference>
<evidence type="ECO:0000313" key="2">
    <source>
        <dbReference type="Proteomes" id="UP000887159"/>
    </source>
</evidence>
<comment type="caution">
    <text evidence="1">The sequence shown here is derived from an EMBL/GenBank/DDBJ whole genome shotgun (WGS) entry which is preliminary data.</text>
</comment>
<proteinExistence type="predicted"/>
<sequence>MSVNATAMYINAFQDALFFCYKQSPNNAHSVAFSEHTKSSRLIEDEIFNDRDIINHLIDYEEGPDSLGVYKIYAGIQLSNKLEKHSLKIDTNSERSMKFQKQLRSCISGYHDIFK</sequence>
<organism evidence="1 2">
    <name type="scientific">Trichonephila clavipes</name>
    <name type="common">Golden silk orbweaver</name>
    <name type="synonym">Nephila clavipes</name>
    <dbReference type="NCBI Taxonomy" id="2585209"/>
    <lineage>
        <taxon>Eukaryota</taxon>
        <taxon>Metazoa</taxon>
        <taxon>Ecdysozoa</taxon>
        <taxon>Arthropoda</taxon>
        <taxon>Chelicerata</taxon>
        <taxon>Arachnida</taxon>
        <taxon>Araneae</taxon>
        <taxon>Araneomorphae</taxon>
        <taxon>Entelegynae</taxon>
        <taxon>Araneoidea</taxon>
        <taxon>Nephilidae</taxon>
        <taxon>Trichonephila</taxon>
    </lineage>
</organism>
<reference evidence="1" key="1">
    <citation type="submission" date="2020-08" db="EMBL/GenBank/DDBJ databases">
        <title>Multicomponent nature underlies the extraordinary mechanical properties of spider dragline silk.</title>
        <authorList>
            <person name="Kono N."/>
            <person name="Nakamura H."/>
            <person name="Mori M."/>
            <person name="Yoshida Y."/>
            <person name="Ohtoshi R."/>
            <person name="Malay A.D."/>
            <person name="Moran D.A.P."/>
            <person name="Tomita M."/>
            <person name="Numata K."/>
            <person name="Arakawa K."/>
        </authorList>
    </citation>
    <scope>NUCLEOTIDE SEQUENCE</scope>
</reference>
<protein>
    <submittedName>
        <fullName evidence="1">Uncharacterized protein</fullName>
    </submittedName>
</protein>
<gene>
    <name evidence="1" type="primary">NCL1_44931</name>
    <name evidence="1" type="ORF">TNCV_381421</name>
</gene>
<name>A0A8X6S917_TRICX</name>
<accession>A0A8X6S917</accession>